<reference evidence="2" key="1">
    <citation type="journal article" date="2019" name="Int. J. Syst. Evol. Microbiol.">
        <title>The Global Catalogue of Microorganisms (GCM) 10K type strain sequencing project: providing services to taxonomists for standard genome sequencing and annotation.</title>
        <authorList>
            <consortium name="The Broad Institute Genomics Platform"/>
            <consortium name="The Broad Institute Genome Sequencing Center for Infectious Disease"/>
            <person name="Wu L."/>
            <person name="Ma J."/>
        </authorList>
    </citation>
    <scope>NUCLEOTIDE SEQUENCE [LARGE SCALE GENOMIC DNA]</scope>
    <source>
        <strain evidence="2">CGMCC 4.1530</strain>
    </source>
</reference>
<dbReference type="Gene3D" id="3.40.50.410">
    <property type="entry name" value="von Willebrand factor, type A domain"/>
    <property type="match status" value="2"/>
</dbReference>
<evidence type="ECO:0000313" key="1">
    <source>
        <dbReference type="EMBL" id="MFC6363046.1"/>
    </source>
</evidence>
<comment type="caution">
    <text evidence="1">The sequence shown here is derived from an EMBL/GenBank/DDBJ whole genome shotgun (WGS) entry which is preliminary data.</text>
</comment>
<keyword evidence="2" id="KW-1185">Reference proteome</keyword>
<proteinExistence type="predicted"/>
<dbReference type="RefSeq" id="WP_212709467.1">
    <property type="nucleotide sequence ID" value="NZ_BAAAFW010000055.1"/>
</dbReference>
<dbReference type="CDD" id="cd00198">
    <property type="entry name" value="vWFA"/>
    <property type="match status" value="1"/>
</dbReference>
<dbReference type="InterPro" id="IPR036465">
    <property type="entry name" value="vWFA_dom_sf"/>
</dbReference>
<gene>
    <name evidence="1" type="ORF">ACFP73_13230</name>
</gene>
<dbReference type="SUPFAM" id="SSF53300">
    <property type="entry name" value="vWA-like"/>
    <property type="match status" value="1"/>
</dbReference>
<evidence type="ECO:0008006" key="3">
    <source>
        <dbReference type="Google" id="ProtNLM"/>
    </source>
</evidence>
<name>A0ABW1VT72_9GAMM</name>
<sequence length="557" mass="62168">MMIIPMAILLPILVGLMTLGINSVSMMSGKARMADAASEATLAVSAATLANDTQTAEGLKEIETNRAMVEAWIKYYFPGLKTIPEIKFNVVQNQKLPSSDTRYTRYSVDIAMDLPLLFTYQTVTAGKSSYSLNSGSGNVNKYVSKPADYVFVVDFSTSQRGTRIRILKSVFAEITDFVLKNSPESKIAIVPFSTGVSVIMPGTNQRGGQNVGCSVLFVPNDGWNINYPFWSDKSVSTKLASGSLNGMTYDMDTARYDFYKKYVAKSAPVLSEAAMRNQWCRKNDSYGKTTGRAQYSCFDPRDKYPQPADPRNQLEDIFTAQSLRLIENEYAKAARVFTTQKSAYTIEHDEAINYTATLDKMFSDEAIITFPMLWSTASSASSAYRPYYQMCQQGGWWKHSTGNDLTNQSAASWLIPLTDSKPALDQFQNMEPSGWTHLSAALIRSVPVMMEGSNRRKVFIMMSDGEESRYPQITTDKWLKSYKLCQKIEEGILARPQTNAGKVELYYISTTNARTWVKYWGENCTGAARSKTATQRDDLIKLIKGIITDETGHLTSS</sequence>
<dbReference type="EMBL" id="JBHSUC010000019">
    <property type="protein sequence ID" value="MFC6363046.1"/>
    <property type="molecule type" value="Genomic_DNA"/>
</dbReference>
<organism evidence="1 2">
    <name type="scientific">Tatumella punctata</name>
    <dbReference type="NCBI Taxonomy" id="399969"/>
    <lineage>
        <taxon>Bacteria</taxon>
        <taxon>Pseudomonadati</taxon>
        <taxon>Pseudomonadota</taxon>
        <taxon>Gammaproteobacteria</taxon>
        <taxon>Enterobacterales</taxon>
        <taxon>Erwiniaceae</taxon>
        <taxon>Tatumella</taxon>
    </lineage>
</organism>
<evidence type="ECO:0000313" key="2">
    <source>
        <dbReference type="Proteomes" id="UP001596215"/>
    </source>
</evidence>
<accession>A0ABW1VT72</accession>
<dbReference type="Proteomes" id="UP001596215">
    <property type="component" value="Unassembled WGS sequence"/>
</dbReference>
<protein>
    <recommendedName>
        <fullName evidence="3">Flp pilus-assembly TadG-like N-terminal domain-containing protein</fullName>
    </recommendedName>
</protein>